<dbReference type="InterPro" id="IPR003265">
    <property type="entry name" value="HhH-GPD_domain"/>
</dbReference>
<dbReference type="EMBL" id="JAAZKV010000026">
    <property type="protein sequence ID" value="NMA44832.1"/>
    <property type="molecule type" value="Genomic_DNA"/>
</dbReference>
<dbReference type="GO" id="GO:0006284">
    <property type="term" value="P:base-excision repair"/>
    <property type="evidence" value="ECO:0007669"/>
    <property type="project" value="UniProtKB-UniRule"/>
</dbReference>
<dbReference type="EC" id="4.2.99.18" evidence="7"/>
<dbReference type="NCBIfam" id="NF002305">
    <property type="entry name" value="PRK01229.1"/>
    <property type="match status" value="1"/>
</dbReference>
<accession>A0A7K4C064</accession>
<dbReference type="GO" id="GO:0140078">
    <property type="term" value="F:class I DNA-(apurinic or apyrimidinic site) endonuclease activity"/>
    <property type="evidence" value="ECO:0007669"/>
    <property type="project" value="UniProtKB-EC"/>
</dbReference>
<comment type="function">
    <text evidence="7">Catalyzes the excision of an oxidatively damaged form of guanine (7,8-dihydro-8-oxoguanine = 8-oxoG) from DNA. Also cleaves the DNA backbone at apurinic/apyrimidinic sites (AP sites).</text>
</comment>
<evidence type="ECO:0000313" key="9">
    <source>
        <dbReference type="EMBL" id="NMA44832.1"/>
    </source>
</evidence>
<evidence type="ECO:0000313" key="10">
    <source>
        <dbReference type="Proteomes" id="UP000526302"/>
    </source>
</evidence>
<evidence type="ECO:0000256" key="4">
    <source>
        <dbReference type="ARBA" id="ARBA00023239"/>
    </source>
</evidence>
<dbReference type="EC" id="3.2.2.-" evidence="7"/>
<keyword evidence="2 7" id="KW-0378">Hydrolase</keyword>
<dbReference type="HAMAP" id="MF_00241">
    <property type="entry name" value="Ogg"/>
    <property type="match status" value="1"/>
</dbReference>
<keyword evidence="4 7" id="KW-0456">Lyase</keyword>
<evidence type="ECO:0000256" key="6">
    <source>
        <dbReference type="ARBA" id="ARBA00023295"/>
    </source>
</evidence>
<evidence type="ECO:0000256" key="2">
    <source>
        <dbReference type="ARBA" id="ARBA00022801"/>
    </source>
</evidence>
<comment type="caution">
    <text evidence="9">The sequence shown here is derived from an EMBL/GenBank/DDBJ whole genome shotgun (WGS) entry which is preliminary data.</text>
</comment>
<keyword evidence="3 7" id="KW-0234">DNA repair</keyword>
<comment type="similarity">
    <text evidence="7">Belongs to the type-2 OGG1 family.</text>
</comment>
<evidence type="ECO:0000259" key="8">
    <source>
        <dbReference type="SMART" id="SM00478"/>
    </source>
</evidence>
<dbReference type="Pfam" id="PF22175">
    <property type="entry name" value="Ogg-HhH"/>
    <property type="match status" value="1"/>
</dbReference>
<feature type="domain" description="HhH-GPD" evidence="8">
    <location>
        <begin position="41"/>
        <end position="203"/>
    </location>
</feature>
<dbReference type="InterPro" id="IPR012092">
    <property type="entry name" value="DNA_glyclase/AP_lyase_Ogg"/>
</dbReference>
<dbReference type="AlphaFoldDB" id="A0A7K4C064"/>
<dbReference type="SMART" id="SM00478">
    <property type="entry name" value="ENDO3c"/>
    <property type="match status" value="1"/>
</dbReference>
<dbReference type="SUPFAM" id="SSF48150">
    <property type="entry name" value="DNA-glycosylase"/>
    <property type="match status" value="1"/>
</dbReference>
<comment type="catalytic activity">
    <reaction evidence="7">
        <text>2'-deoxyribonucleotide-(2'-deoxyribose 5'-phosphate)-2'-deoxyribonucleotide-DNA = a 3'-end 2'-deoxyribonucleotide-(2,3-dehydro-2,3-deoxyribose 5'-phosphate)-DNA + a 5'-end 5'-phospho-2'-deoxyribonucleoside-DNA + H(+)</text>
        <dbReference type="Rhea" id="RHEA:66592"/>
        <dbReference type="Rhea" id="RHEA-COMP:13180"/>
        <dbReference type="Rhea" id="RHEA-COMP:16897"/>
        <dbReference type="Rhea" id="RHEA-COMP:17067"/>
        <dbReference type="ChEBI" id="CHEBI:15378"/>
        <dbReference type="ChEBI" id="CHEBI:136412"/>
        <dbReference type="ChEBI" id="CHEBI:157695"/>
        <dbReference type="ChEBI" id="CHEBI:167181"/>
        <dbReference type="EC" id="4.2.99.18"/>
    </reaction>
</comment>
<name>A0A7K4C064_9ARCH</name>
<gene>
    <name evidence="7" type="primary">ogg</name>
    <name evidence="9" type="ORF">GX950_03425</name>
</gene>
<dbReference type="GO" id="GO:0016799">
    <property type="term" value="F:hydrolase activity, hydrolyzing N-glycosyl compounds"/>
    <property type="evidence" value="ECO:0007669"/>
    <property type="project" value="UniProtKB-UniRule"/>
</dbReference>
<evidence type="ECO:0000256" key="7">
    <source>
        <dbReference type="HAMAP-Rule" id="MF_00241"/>
    </source>
</evidence>
<feature type="active site" evidence="7">
    <location>
        <position position="130"/>
    </location>
</feature>
<reference evidence="9 10" key="1">
    <citation type="journal article" date="2020" name="Biotechnol. Biofuels">
        <title>New insights from the biogas microbiome by comprehensive genome-resolved metagenomics of nearly 1600 species originating from multiple anaerobic digesters.</title>
        <authorList>
            <person name="Campanaro S."/>
            <person name="Treu L."/>
            <person name="Rodriguez-R L.M."/>
            <person name="Kovalovszki A."/>
            <person name="Ziels R.M."/>
            <person name="Maus I."/>
            <person name="Zhu X."/>
            <person name="Kougias P.G."/>
            <person name="Basile A."/>
            <person name="Luo G."/>
            <person name="Schluter A."/>
            <person name="Konstantinidis K.T."/>
            <person name="Angelidaki I."/>
        </authorList>
    </citation>
    <scope>NUCLEOTIDE SEQUENCE [LARGE SCALE GENOMIC DNA]</scope>
    <source>
        <strain evidence="9">AS22ysBPME_79</strain>
    </source>
</reference>
<keyword evidence="1 7" id="KW-0227">DNA damage</keyword>
<proteinExistence type="inferred from homology"/>
<dbReference type="InterPro" id="IPR011257">
    <property type="entry name" value="DNA_glycosylase"/>
</dbReference>
<keyword evidence="5 7" id="KW-0511">Multifunctional enzyme</keyword>
<evidence type="ECO:0000256" key="3">
    <source>
        <dbReference type="ARBA" id="ARBA00023204"/>
    </source>
</evidence>
<dbReference type="InterPro" id="IPR023170">
    <property type="entry name" value="HhH_base_excis_C"/>
</dbReference>
<protein>
    <recommendedName>
        <fullName evidence="7">8-oxoguanine DNA glycosylase/AP lyase</fullName>
    </recommendedName>
    <domain>
        <recommendedName>
            <fullName evidence="7">8-oxoguanine DNA glycosylase</fullName>
            <shortName evidence="7">8-oxoG DNA glycosylase</shortName>
            <ecNumber evidence="7">3.2.2.-</ecNumber>
        </recommendedName>
    </domain>
    <domain>
        <recommendedName>
            <fullName evidence="7">DNA-(apurinic or apyrimidinic site) lyase</fullName>
            <shortName evidence="7">AP lyase</shortName>
            <ecNumber evidence="7">4.2.99.18</ecNumber>
        </recommendedName>
    </domain>
</protein>
<dbReference type="Gene3D" id="1.10.1670.10">
    <property type="entry name" value="Helix-hairpin-Helix base-excision DNA repair enzymes (C-terminal)"/>
    <property type="match status" value="1"/>
</dbReference>
<keyword evidence="6 7" id="KW-0326">Glycosidase</keyword>
<evidence type="ECO:0000256" key="1">
    <source>
        <dbReference type="ARBA" id="ARBA00022763"/>
    </source>
</evidence>
<feature type="active site" evidence="7">
    <location>
        <position position="149"/>
    </location>
</feature>
<organism evidence="9 10">
    <name type="scientific">Candidatus Iainarchaeum sp</name>
    <dbReference type="NCBI Taxonomy" id="3101447"/>
    <lineage>
        <taxon>Archaea</taxon>
        <taxon>Candidatus Iainarchaeota</taxon>
        <taxon>Candidatus Iainarchaeia</taxon>
        <taxon>Candidatus Iainarchaeales</taxon>
        <taxon>Candidatus Iainarchaeaceae</taxon>
        <taxon>Candidatus Iainarchaeum</taxon>
    </lineage>
</organism>
<evidence type="ECO:0000256" key="5">
    <source>
        <dbReference type="ARBA" id="ARBA00023268"/>
    </source>
</evidence>
<dbReference type="Proteomes" id="UP000526302">
    <property type="component" value="Unassembled WGS sequence"/>
</dbReference>
<sequence>MKNIYSSNPLIKTKIQKALANFKKNWQSEELIFEEMCYCILTPQSSAKQSMKAINKLKEHNLLDKGFAEQKEPFIKNVRFFRTKAKRLVLVQKQFPKNKIKKILIKEGLPNNPHKAREFLVKEVNGYGWKEASHFLRNVGFGEDIAILDRHILKNLKKHKIIKEIPKTINKKNYLEIEEKMRGFCKKNKVGLDELDLIFWSNETGEVLK</sequence>
<dbReference type="PIRSF" id="PIRSF005954">
    <property type="entry name" value="Thrmst_ogg"/>
    <property type="match status" value="1"/>
</dbReference>
<dbReference type="Gene3D" id="1.10.340.30">
    <property type="entry name" value="Hypothetical protein, domain 2"/>
    <property type="match status" value="1"/>
</dbReference>
<feature type="site" description="Important for guanine/8-oxoguanine distinction" evidence="7">
    <location>
        <position position="209"/>
    </location>
</feature>